<feature type="domain" description="ER-bound oxygenase mpaB/mpaB'/Rubber oxygenase catalytic" evidence="1">
    <location>
        <begin position="32"/>
        <end position="246"/>
    </location>
</feature>
<organism evidence="2 3">
    <name type="scientific">Parahaliea maris</name>
    <dbReference type="NCBI Taxonomy" id="2716870"/>
    <lineage>
        <taxon>Bacteria</taxon>
        <taxon>Pseudomonadati</taxon>
        <taxon>Pseudomonadota</taxon>
        <taxon>Gammaproteobacteria</taxon>
        <taxon>Cellvibrionales</taxon>
        <taxon>Halieaceae</taxon>
        <taxon>Parahaliea</taxon>
    </lineage>
</organism>
<evidence type="ECO:0000259" key="1">
    <source>
        <dbReference type="Pfam" id="PF09995"/>
    </source>
</evidence>
<reference evidence="2 3" key="1">
    <citation type="submission" date="2019-08" db="EMBL/GenBank/DDBJ databases">
        <title>Parahaliea maris sp. nov., isolated from the surface seawater.</title>
        <authorList>
            <person name="Liu Y."/>
        </authorList>
    </citation>
    <scope>NUCLEOTIDE SEQUENCE [LARGE SCALE GENOMIC DNA]</scope>
    <source>
        <strain evidence="2 3">HSLHS9</strain>
    </source>
</reference>
<dbReference type="PANTHER" id="PTHR36151">
    <property type="entry name" value="BLR2777 PROTEIN"/>
    <property type="match status" value="1"/>
</dbReference>
<keyword evidence="3" id="KW-1185">Reference proteome</keyword>
<dbReference type="InterPro" id="IPR018713">
    <property type="entry name" value="MPAB/Lcp_cat_dom"/>
</dbReference>
<gene>
    <name evidence="2" type="ORF">FV139_00025</name>
</gene>
<proteinExistence type="predicted"/>
<comment type="caution">
    <text evidence="2">The sequence shown here is derived from an EMBL/GenBank/DDBJ whole genome shotgun (WGS) entry which is preliminary data.</text>
</comment>
<accession>A0A5C9A559</accession>
<dbReference type="AlphaFoldDB" id="A0A5C9A559"/>
<dbReference type="GO" id="GO:0016491">
    <property type="term" value="F:oxidoreductase activity"/>
    <property type="evidence" value="ECO:0007669"/>
    <property type="project" value="InterPro"/>
</dbReference>
<dbReference type="EMBL" id="VRZA01000001">
    <property type="protein sequence ID" value="TXS95938.1"/>
    <property type="molecule type" value="Genomic_DNA"/>
</dbReference>
<evidence type="ECO:0000313" key="2">
    <source>
        <dbReference type="EMBL" id="TXS95938.1"/>
    </source>
</evidence>
<dbReference type="Pfam" id="PF09995">
    <property type="entry name" value="MPAB_Lcp_cat"/>
    <property type="match status" value="1"/>
</dbReference>
<name>A0A5C9A559_9GAMM</name>
<protein>
    <submittedName>
        <fullName evidence="2">DUF2236 domain-containing protein</fullName>
    </submittedName>
</protein>
<sequence>MRTNIKQGSGPSVDFSNPPGAPAYCAPDSMQWRIYKNPIALGIGGICAVLLEFADPRIRSGVWDHSTYKIDPIGRSQRTGLAAMVGVYAQRETAEKMIAGITRLHHKVEGKTPAGQSYRAMDPELLNWVYATASYGFVTAYDRFVCRLTDDEKDRFWNGGGELAALYGVTRTAKSEADFMVMMEALAPGFESHPINTEFLDIAQNSDSVGGIPLFVKRAITRASVSLLPPLVREKLALGKTWDLTLFDRMLLKVMGQLAERKFDPESAPALASERLGLPANFLWQSHNRQQTLLENAGLDGRAPAGVQGVH</sequence>
<dbReference type="RefSeq" id="WP_148066208.1">
    <property type="nucleotide sequence ID" value="NZ_VRZA01000001.1"/>
</dbReference>
<dbReference type="PANTHER" id="PTHR36151:SF3">
    <property type="entry name" value="ER-BOUND OXYGENASE MPAB_MPAB'_RUBBER OXYGENASE CATALYTIC DOMAIN-CONTAINING PROTEIN"/>
    <property type="match status" value="1"/>
</dbReference>
<evidence type="ECO:0000313" key="3">
    <source>
        <dbReference type="Proteomes" id="UP000321039"/>
    </source>
</evidence>
<dbReference type="Proteomes" id="UP000321039">
    <property type="component" value="Unassembled WGS sequence"/>
</dbReference>